<dbReference type="Gene3D" id="2.40.50.1020">
    <property type="entry name" value="LytTr DNA-binding domain"/>
    <property type="match status" value="1"/>
</dbReference>
<dbReference type="SMART" id="SM00448">
    <property type="entry name" value="REC"/>
    <property type="match status" value="1"/>
</dbReference>
<evidence type="ECO:0000313" key="5">
    <source>
        <dbReference type="Proteomes" id="UP000651837"/>
    </source>
</evidence>
<sequence length="245" mass="28352">MIKSIIVDDEYNAIKNLKWEIDQFCKDVQVIEAFTNPVEAISAINYLKPDCVFLDIEMPEMDGFEMLASLHYRDFDLIITSAYDNYAIKAFRQHAMDYLLKPIDSDDLKEVLDRIRSNKKHNILGAELKNMLDDWNPKKMTKVALPLLGKTLFVFKGNILYCKSDGSYCEVVFNDGKKEVMSKKLKEMEELLGKGFFRLHNSYLIRLDAVKEYVNHQGYYVVLEDGSTIPVSRSKKQQLLQLLNG</sequence>
<dbReference type="PROSITE" id="PS50110">
    <property type="entry name" value="RESPONSE_REGULATORY"/>
    <property type="match status" value="1"/>
</dbReference>
<organism evidence="4 5">
    <name type="scientific">Maribacter polysiphoniae</name>
    <dbReference type="NCBI Taxonomy" id="429344"/>
    <lineage>
        <taxon>Bacteria</taxon>
        <taxon>Pseudomonadati</taxon>
        <taxon>Bacteroidota</taxon>
        <taxon>Flavobacteriia</taxon>
        <taxon>Flavobacteriales</taxon>
        <taxon>Flavobacteriaceae</taxon>
        <taxon>Maribacter</taxon>
    </lineage>
</organism>
<feature type="modified residue" description="4-aspartylphosphate" evidence="1">
    <location>
        <position position="55"/>
    </location>
</feature>
<dbReference type="SUPFAM" id="SSF52172">
    <property type="entry name" value="CheY-like"/>
    <property type="match status" value="1"/>
</dbReference>
<accession>A0ABR7W6A7</accession>
<dbReference type="EMBL" id="JACWLN010000012">
    <property type="protein sequence ID" value="MBD1262646.1"/>
    <property type="molecule type" value="Genomic_DNA"/>
</dbReference>
<evidence type="ECO:0000313" key="4">
    <source>
        <dbReference type="EMBL" id="MBD1262646.1"/>
    </source>
</evidence>
<reference evidence="4 5" key="1">
    <citation type="submission" date="2020-07" db="EMBL/GenBank/DDBJ databases">
        <title>The draft genome sequence of Maribacter polysiphoniae KCTC 22021.</title>
        <authorList>
            <person name="Mu L."/>
        </authorList>
    </citation>
    <scope>NUCLEOTIDE SEQUENCE [LARGE SCALE GENOMIC DNA]</scope>
    <source>
        <strain evidence="4 5">KCTC 22021</strain>
    </source>
</reference>
<gene>
    <name evidence="4" type="ORF">HZY62_18765</name>
</gene>
<dbReference type="Proteomes" id="UP000651837">
    <property type="component" value="Unassembled WGS sequence"/>
</dbReference>
<dbReference type="PANTHER" id="PTHR37299">
    <property type="entry name" value="TRANSCRIPTIONAL REGULATOR-RELATED"/>
    <property type="match status" value="1"/>
</dbReference>
<proteinExistence type="predicted"/>
<dbReference type="SMART" id="SM00850">
    <property type="entry name" value="LytTR"/>
    <property type="match status" value="1"/>
</dbReference>
<feature type="domain" description="HTH LytTR-type" evidence="3">
    <location>
        <begin position="158"/>
        <end position="245"/>
    </location>
</feature>
<evidence type="ECO:0000259" key="2">
    <source>
        <dbReference type="PROSITE" id="PS50110"/>
    </source>
</evidence>
<keyword evidence="1" id="KW-0597">Phosphoprotein</keyword>
<protein>
    <submittedName>
        <fullName evidence="4">Response regulator transcription factor</fullName>
    </submittedName>
</protein>
<dbReference type="PANTHER" id="PTHR37299:SF1">
    <property type="entry name" value="STAGE 0 SPORULATION PROTEIN A HOMOLOG"/>
    <property type="match status" value="1"/>
</dbReference>
<dbReference type="InterPro" id="IPR007492">
    <property type="entry name" value="LytTR_DNA-bd_dom"/>
</dbReference>
<dbReference type="PROSITE" id="PS50930">
    <property type="entry name" value="HTH_LYTTR"/>
    <property type="match status" value="1"/>
</dbReference>
<evidence type="ECO:0000256" key="1">
    <source>
        <dbReference type="PROSITE-ProRule" id="PRU00169"/>
    </source>
</evidence>
<evidence type="ECO:0000259" key="3">
    <source>
        <dbReference type="PROSITE" id="PS50930"/>
    </source>
</evidence>
<dbReference type="Pfam" id="PF04397">
    <property type="entry name" value="LytTR"/>
    <property type="match status" value="1"/>
</dbReference>
<dbReference type="InterPro" id="IPR001789">
    <property type="entry name" value="Sig_transdc_resp-reg_receiver"/>
</dbReference>
<keyword evidence="5" id="KW-1185">Reference proteome</keyword>
<comment type="caution">
    <text evidence="4">The sequence shown here is derived from an EMBL/GenBank/DDBJ whole genome shotgun (WGS) entry which is preliminary data.</text>
</comment>
<feature type="domain" description="Response regulatory" evidence="2">
    <location>
        <begin position="3"/>
        <end position="116"/>
    </location>
</feature>
<dbReference type="InterPro" id="IPR046947">
    <property type="entry name" value="LytR-like"/>
</dbReference>
<dbReference type="InterPro" id="IPR011006">
    <property type="entry name" value="CheY-like_superfamily"/>
</dbReference>
<dbReference type="Pfam" id="PF00072">
    <property type="entry name" value="Response_reg"/>
    <property type="match status" value="1"/>
</dbReference>
<dbReference type="Gene3D" id="3.40.50.2300">
    <property type="match status" value="1"/>
</dbReference>
<dbReference type="RefSeq" id="WP_170117900.1">
    <property type="nucleotide sequence ID" value="NZ_JACWLN010000012.1"/>
</dbReference>
<name>A0ABR7W6A7_9FLAO</name>